<feature type="compositionally biased region" description="Polar residues" evidence="5">
    <location>
        <begin position="304"/>
        <end position="313"/>
    </location>
</feature>
<feature type="region of interest" description="Disordered" evidence="5">
    <location>
        <begin position="463"/>
        <end position="503"/>
    </location>
</feature>
<dbReference type="SMART" id="SM00356">
    <property type="entry name" value="ZnF_C3H1"/>
    <property type="match status" value="1"/>
</dbReference>
<gene>
    <name evidence="7" type="ORF">C8A04DRAFT_14424</name>
</gene>
<feature type="compositionally biased region" description="Pro residues" evidence="5">
    <location>
        <begin position="477"/>
        <end position="487"/>
    </location>
</feature>
<dbReference type="SUPFAM" id="SSF90229">
    <property type="entry name" value="CCCH zinc finger"/>
    <property type="match status" value="1"/>
</dbReference>
<evidence type="ECO:0000256" key="2">
    <source>
        <dbReference type="ARBA" id="ARBA00022771"/>
    </source>
</evidence>
<sequence>MTICKFYQQGYCRNGNACRFEHPPKGGNQQQNYNRFGALSGQQNQGMNSRAADAPSYPGLTAEAIGRDLRDELPTWILSCYGPGRDAPEQLWGGYPREQSPEEIRLHFMKGQAAGNPQGALNDIQQLYQTAQQQIEHTLGNLPMAIQYVMDGAKKHPNRLDICNQGSSGVAGAGASSGGGAVGGNNAFQQRNQPVNNPFGAPATPAAGNNAFGQPAALGQKPNPFGTPAASTTPFGQPAQQGGPGFGQPSALSNPFGKPAAPGFGQPAALGGSTPFGGAAQQPAGAFGQTSALGTKPNPFGAPASSQPSQPAFGQSGFGQPAALGARPNPFAAAAQAGGQGGFAASQATPANNPFGQPAQQPQQNQAAPNPFGQAANNQQQNNPFGQPAPAAANPFGEPSAPGVSGRPNPFGQPQQQQPAQPAQQPQQAANPFGGSLATGPPANPFAAAAAAAAQPSAAPNPFANAAAPAPAAAAPKPAPGTGPYPPGSTRQHPDITTYASFNPDKTLRMYKGKPVYYEEPKGGGKPVPCLRNFDGSMVRIWMPNGAPVYTTQTEAPPEKYQDPGVMQQWMAFVETGRFAGGVMPEVPPKREFCTWDF</sequence>
<dbReference type="GO" id="GO:0005634">
    <property type="term" value="C:nucleus"/>
    <property type="evidence" value="ECO:0007669"/>
    <property type="project" value="TreeGrafter"/>
</dbReference>
<dbReference type="RefSeq" id="XP_062634402.1">
    <property type="nucleotide sequence ID" value="XM_062778089.1"/>
</dbReference>
<comment type="caution">
    <text evidence="7">The sequence shown here is derived from an EMBL/GenBank/DDBJ whole genome shotgun (WGS) entry which is preliminary data.</text>
</comment>
<dbReference type="Proteomes" id="UP001302676">
    <property type="component" value="Unassembled WGS sequence"/>
</dbReference>
<feature type="compositionally biased region" description="Low complexity" evidence="5">
    <location>
        <begin position="463"/>
        <end position="476"/>
    </location>
</feature>
<dbReference type="PANTHER" id="PTHR21099:SF2">
    <property type="entry name" value="SI:CH211-113E8.11"/>
    <property type="match status" value="1"/>
</dbReference>
<dbReference type="GeneID" id="87814702"/>
<reference evidence="7" key="1">
    <citation type="journal article" date="2023" name="Mol. Phylogenet. Evol.">
        <title>Genome-scale phylogeny and comparative genomics of the fungal order Sordariales.</title>
        <authorList>
            <person name="Hensen N."/>
            <person name="Bonometti L."/>
            <person name="Westerberg I."/>
            <person name="Brannstrom I.O."/>
            <person name="Guillou S."/>
            <person name="Cros-Aarteil S."/>
            <person name="Calhoun S."/>
            <person name="Haridas S."/>
            <person name="Kuo A."/>
            <person name="Mondo S."/>
            <person name="Pangilinan J."/>
            <person name="Riley R."/>
            <person name="LaButti K."/>
            <person name="Andreopoulos B."/>
            <person name="Lipzen A."/>
            <person name="Chen C."/>
            <person name="Yan M."/>
            <person name="Daum C."/>
            <person name="Ng V."/>
            <person name="Clum A."/>
            <person name="Steindorff A."/>
            <person name="Ohm R.A."/>
            <person name="Martin F."/>
            <person name="Silar P."/>
            <person name="Natvig D.O."/>
            <person name="Lalanne C."/>
            <person name="Gautier V."/>
            <person name="Ament-Velasquez S.L."/>
            <person name="Kruys A."/>
            <person name="Hutchinson M.I."/>
            <person name="Powell A.J."/>
            <person name="Barry K."/>
            <person name="Miller A.N."/>
            <person name="Grigoriev I.V."/>
            <person name="Debuchy R."/>
            <person name="Gladieux P."/>
            <person name="Hiltunen Thoren M."/>
            <person name="Johannesson H."/>
        </authorList>
    </citation>
    <scope>NUCLEOTIDE SEQUENCE</scope>
    <source>
        <strain evidence="7">CBS 141.50</strain>
    </source>
</reference>
<protein>
    <recommendedName>
        <fullName evidence="6">C3H1-type domain-containing protein</fullName>
    </recommendedName>
</protein>
<feature type="compositionally biased region" description="Low complexity" evidence="5">
    <location>
        <begin position="276"/>
        <end position="289"/>
    </location>
</feature>
<feature type="compositionally biased region" description="Gly residues" evidence="5">
    <location>
        <begin position="169"/>
        <end position="183"/>
    </location>
</feature>
<evidence type="ECO:0000256" key="5">
    <source>
        <dbReference type="SAM" id="MobiDB-lite"/>
    </source>
</evidence>
<keyword evidence="1 4" id="KW-0479">Metal-binding</keyword>
<feature type="compositionally biased region" description="Polar residues" evidence="5">
    <location>
        <begin position="186"/>
        <end position="195"/>
    </location>
</feature>
<dbReference type="GO" id="GO:0008270">
    <property type="term" value="F:zinc ion binding"/>
    <property type="evidence" value="ECO:0007669"/>
    <property type="project" value="UniProtKB-KW"/>
</dbReference>
<evidence type="ECO:0000259" key="6">
    <source>
        <dbReference type="PROSITE" id="PS50103"/>
    </source>
</evidence>
<keyword evidence="2 4" id="KW-0863">Zinc-finger</keyword>
<evidence type="ECO:0000313" key="7">
    <source>
        <dbReference type="EMBL" id="KAK4141031.1"/>
    </source>
</evidence>
<dbReference type="Gene3D" id="4.10.1000.10">
    <property type="entry name" value="Zinc finger, CCCH-type"/>
    <property type="match status" value="1"/>
</dbReference>
<reference evidence="7" key="2">
    <citation type="submission" date="2023-05" db="EMBL/GenBank/DDBJ databases">
        <authorList>
            <consortium name="Lawrence Berkeley National Laboratory"/>
            <person name="Steindorff A."/>
            <person name="Hensen N."/>
            <person name="Bonometti L."/>
            <person name="Westerberg I."/>
            <person name="Brannstrom I.O."/>
            <person name="Guillou S."/>
            <person name="Cros-Aarteil S."/>
            <person name="Calhoun S."/>
            <person name="Haridas S."/>
            <person name="Kuo A."/>
            <person name="Mondo S."/>
            <person name="Pangilinan J."/>
            <person name="Riley R."/>
            <person name="Labutti K."/>
            <person name="Andreopoulos B."/>
            <person name="Lipzen A."/>
            <person name="Chen C."/>
            <person name="Yanf M."/>
            <person name="Daum C."/>
            <person name="Ng V."/>
            <person name="Clum A."/>
            <person name="Ohm R."/>
            <person name="Martin F."/>
            <person name="Silar P."/>
            <person name="Natvig D."/>
            <person name="Lalanne C."/>
            <person name="Gautier V."/>
            <person name="Ament-Velasquez S.L."/>
            <person name="Kruys A."/>
            <person name="Hutchinson M.I."/>
            <person name="Powell A.J."/>
            <person name="Barry K."/>
            <person name="Miller A.N."/>
            <person name="Grigoriev I.V."/>
            <person name="Debuchy R."/>
            <person name="Gladieux P."/>
            <person name="Thoren M.H."/>
            <person name="Johannesson H."/>
        </authorList>
    </citation>
    <scope>NUCLEOTIDE SEQUENCE</scope>
    <source>
        <strain evidence="7">CBS 141.50</strain>
    </source>
</reference>
<name>A0AAN6V015_9PEZI</name>
<proteinExistence type="predicted"/>
<evidence type="ECO:0000256" key="4">
    <source>
        <dbReference type="PROSITE-ProRule" id="PRU00723"/>
    </source>
</evidence>
<evidence type="ECO:0000313" key="8">
    <source>
        <dbReference type="Proteomes" id="UP001302676"/>
    </source>
</evidence>
<dbReference type="InterPro" id="IPR041367">
    <property type="entry name" value="Znf-CCCH_4"/>
</dbReference>
<dbReference type="InterPro" id="IPR000571">
    <property type="entry name" value="Znf_CCCH"/>
</dbReference>
<feature type="compositionally biased region" description="Low complexity" evidence="5">
    <location>
        <begin position="413"/>
        <end position="430"/>
    </location>
</feature>
<keyword evidence="3 4" id="KW-0862">Zinc</keyword>
<evidence type="ECO:0000256" key="1">
    <source>
        <dbReference type="ARBA" id="ARBA00022723"/>
    </source>
</evidence>
<dbReference type="PANTHER" id="PTHR21099">
    <property type="entry name" value="RAD201"/>
    <property type="match status" value="1"/>
</dbReference>
<feature type="zinc finger region" description="C3H1-type" evidence="4">
    <location>
        <begin position="1"/>
        <end position="25"/>
    </location>
</feature>
<accession>A0AAN6V015</accession>
<evidence type="ECO:0000256" key="3">
    <source>
        <dbReference type="ARBA" id="ARBA00022833"/>
    </source>
</evidence>
<dbReference type="InterPro" id="IPR036855">
    <property type="entry name" value="Znf_CCCH_sf"/>
</dbReference>
<feature type="compositionally biased region" description="Low complexity" evidence="5">
    <location>
        <begin position="196"/>
        <end position="213"/>
    </location>
</feature>
<dbReference type="PROSITE" id="PS50103">
    <property type="entry name" value="ZF_C3H1"/>
    <property type="match status" value="1"/>
</dbReference>
<organism evidence="7 8">
    <name type="scientific">Dichotomopilus funicola</name>
    <dbReference type="NCBI Taxonomy" id="1934379"/>
    <lineage>
        <taxon>Eukaryota</taxon>
        <taxon>Fungi</taxon>
        <taxon>Dikarya</taxon>
        <taxon>Ascomycota</taxon>
        <taxon>Pezizomycotina</taxon>
        <taxon>Sordariomycetes</taxon>
        <taxon>Sordariomycetidae</taxon>
        <taxon>Sordariales</taxon>
        <taxon>Chaetomiaceae</taxon>
        <taxon>Dichotomopilus</taxon>
    </lineage>
</organism>
<dbReference type="AlphaFoldDB" id="A0AAN6V015"/>
<feature type="compositionally biased region" description="Low complexity" evidence="5">
    <location>
        <begin position="322"/>
        <end position="397"/>
    </location>
</feature>
<feature type="domain" description="C3H1-type" evidence="6">
    <location>
        <begin position="1"/>
        <end position="25"/>
    </location>
</feature>
<feature type="region of interest" description="Disordered" evidence="5">
    <location>
        <begin position="169"/>
        <end position="442"/>
    </location>
</feature>
<dbReference type="EMBL" id="MU853619">
    <property type="protein sequence ID" value="KAK4141031.1"/>
    <property type="molecule type" value="Genomic_DNA"/>
</dbReference>
<keyword evidence="8" id="KW-1185">Reference proteome</keyword>
<dbReference type="Pfam" id="PF18044">
    <property type="entry name" value="zf-CCCH_4"/>
    <property type="match status" value="1"/>
</dbReference>
<dbReference type="CDD" id="cd23954">
    <property type="entry name" value="AMO1_CTD"/>
    <property type="match status" value="1"/>
</dbReference>